<feature type="compositionally biased region" description="Acidic residues" evidence="1">
    <location>
        <begin position="167"/>
        <end position="182"/>
    </location>
</feature>
<dbReference type="AlphaFoldDB" id="A0A6C0K4B2"/>
<evidence type="ECO:0000256" key="1">
    <source>
        <dbReference type="SAM" id="MobiDB-lite"/>
    </source>
</evidence>
<protein>
    <submittedName>
        <fullName evidence="2">Uncharacterized protein</fullName>
    </submittedName>
</protein>
<proteinExistence type="predicted"/>
<dbReference type="EMBL" id="MN740778">
    <property type="protein sequence ID" value="QHU11068.1"/>
    <property type="molecule type" value="Genomic_DNA"/>
</dbReference>
<sequence length="218" mass="24791">MSEHLPVRSIVFIEGNECSDEIVIPQRLFTEWLDFFPHGSSMLATLTYEGLKRVVCIGSGHASEYLYCPQWILNHLGSLDDESLVTVEPYLETLPIATRIVLKVLYREDESMDLRSAVETHLDRFHVLEPETTLDIHAESPLCVWVEAVEPFGCVALGGEVILEFLEEEPEPEPEPEPEQPEQPEQQEQQPAIATSMTADQKEVMRLARIKRFTLQSS</sequence>
<evidence type="ECO:0000313" key="2">
    <source>
        <dbReference type="EMBL" id="QHU11068.1"/>
    </source>
</evidence>
<organism evidence="2">
    <name type="scientific">viral metagenome</name>
    <dbReference type="NCBI Taxonomy" id="1070528"/>
    <lineage>
        <taxon>unclassified sequences</taxon>
        <taxon>metagenomes</taxon>
        <taxon>organismal metagenomes</taxon>
    </lineage>
</organism>
<feature type="region of interest" description="Disordered" evidence="1">
    <location>
        <begin position="167"/>
        <end position="199"/>
    </location>
</feature>
<accession>A0A6C0K4B2</accession>
<name>A0A6C0K4B2_9ZZZZ</name>
<reference evidence="2" key="1">
    <citation type="journal article" date="2020" name="Nature">
        <title>Giant virus diversity and host interactions through global metagenomics.</title>
        <authorList>
            <person name="Schulz F."/>
            <person name="Roux S."/>
            <person name="Paez-Espino D."/>
            <person name="Jungbluth S."/>
            <person name="Walsh D.A."/>
            <person name="Denef V.J."/>
            <person name="McMahon K.D."/>
            <person name="Konstantinidis K.T."/>
            <person name="Eloe-Fadrosh E.A."/>
            <person name="Kyrpides N.C."/>
            <person name="Woyke T."/>
        </authorList>
    </citation>
    <scope>NUCLEOTIDE SEQUENCE</scope>
    <source>
        <strain evidence="2">GVMAG-S-1101165-84</strain>
    </source>
</reference>